<dbReference type="CDD" id="cd00158">
    <property type="entry name" value="RHOD"/>
    <property type="match status" value="1"/>
</dbReference>
<keyword evidence="2" id="KW-0808">Transferase</keyword>
<reference evidence="3" key="1">
    <citation type="journal article" date="2019" name="Int. J. Syst. Evol. Microbiol.">
        <title>The Global Catalogue of Microorganisms (GCM) 10K type strain sequencing project: providing services to taxonomists for standard genome sequencing and annotation.</title>
        <authorList>
            <consortium name="The Broad Institute Genomics Platform"/>
            <consortium name="The Broad Institute Genome Sequencing Center for Infectious Disease"/>
            <person name="Wu L."/>
            <person name="Ma J."/>
        </authorList>
    </citation>
    <scope>NUCLEOTIDE SEQUENCE [LARGE SCALE GENOMIC DNA]</scope>
    <source>
        <strain evidence="3">CCUG 30340</strain>
    </source>
</reference>
<dbReference type="SUPFAM" id="SSF69572">
    <property type="entry name" value="Activating enzymes of the ubiquitin-like proteins"/>
    <property type="match status" value="1"/>
</dbReference>
<dbReference type="Gene3D" id="3.40.50.720">
    <property type="entry name" value="NAD(P)-binding Rossmann-like Domain"/>
    <property type="match status" value="1"/>
</dbReference>
<keyword evidence="3" id="KW-1185">Reference proteome</keyword>
<dbReference type="PANTHER" id="PTHR10953">
    <property type="entry name" value="UBIQUITIN-ACTIVATING ENZYME E1"/>
    <property type="match status" value="1"/>
</dbReference>
<protein>
    <submittedName>
        <fullName evidence="2">Molybdopterin-synthase adenylyltransferase MoeB</fullName>
    </submittedName>
</protein>
<dbReference type="EMBL" id="JBHSHD010000019">
    <property type="protein sequence ID" value="MFC4822583.1"/>
    <property type="molecule type" value="Genomic_DNA"/>
</dbReference>
<dbReference type="Gene3D" id="3.40.250.10">
    <property type="entry name" value="Rhodanese-like domain"/>
    <property type="match status" value="1"/>
</dbReference>
<accession>A0ABV9R0W4</accession>
<dbReference type="InterPro" id="IPR000594">
    <property type="entry name" value="ThiF_NAD_FAD-bd"/>
</dbReference>
<dbReference type="SUPFAM" id="SSF52821">
    <property type="entry name" value="Rhodanese/Cell cycle control phosphatase"/>
    <property type="match status" value="1"/>
</dbReference>
<evidence type="ECO:0000259" key="1">
    <source>
        <dbReference type="PROSITE" id="PS50206"/>
    </source>
</evidence>
<dbReference type="NCBIfam" id="NF006444">
    <property type="entry name" value="PRK08762.1"/>
    <property type="match status" value="1"/>
</dbReference>
<evidence type="ECO:0000313" key="3">
    <source>
        <dbReference type="Proteomes" id="UP001595886"/>
    </source>
</evidence>
<dbReference type="Pfam" id="PF00899">
    <property type="entry name" value="ThiF"/>
    <property type="match status" value="1"/>
</dbReference>
<dbReference type="NCBIfam" id="NF004281">
    <property type="entry name" value="PRK05690.1"/>
    <property type="match status" value="1"/>
</dbReference>
<sequence length="385" mass="40709">MNALPDSVPPFAADSREIDPAQALSHQRDGALLLDVREDDERAAGLPAGAVGLARGEIQARIAAIAPERDREILAICASGRRSLLAVETLRGLGYARSLSVRGGFARWKQEGLPVEQGALDADSAERYARHLVLPEVGVAGQQRLAQARVALIGAGGLGAPASLYLAAAGVGRLTLIDDDRVERSNLQRQVVHADARVGMPKTESAKLALNALNPGVRIEAIAERVDASNVERLVRGHDVVIDGADNFPVRYLLSAASLRLKFPLVYGAVHRFSGQVSVFDPRRADSPCYRCLFPQPPSAEDAPNCSEAGVLGVLPGIVGLLQASEALKLLLGIGQPLVGRLLCHDALAGSFRELRLPRDPDCPGCGANAVFAGYEDIARICASS</sequence>
<evidence type="ECO:0000313" key="2">
    <source>
        <dbReference type="EMBL" id="MFC4822583.1"/>
    </source>
</evidence>
<dbReference type="InterPro" id="IPR036873">
    <property type="entry name" value="Rhodanese-like_dom_sf"/>
</dbReference>
<dbReference type="PANTHER" id="PTHR10953:SF102">
    <property type="entry name" value="ADENYLYLTRANSFERASE AND SULFURTRANSFERASE MOCS3"/>
    <property type="match status" value="1"/>
</dbReference>
<dbReference type="InterPro" id="IPR045886">
    <property type="entry name" value="ThiF/MoeB/HesA"/>
</dbReference>
<proteinExistence type="predicted"/>
<dbReference type="RefSeq" id="WP_380022944.1">
    <property type="nucleotide sequence ID" value="NZ_JBHSHD010000019.1"/>
</dbReference>
<dbReference type="PROSITE" id="PS50206">
    <property type="entry name" value="RHODANESE_3"/>
    <property type="match status" value="1"/>
</dbReference>
<comment type="caution">
    <text evidence="2">The sequence shown here is derived from an EMBL/GenBank/DDBJ whole genome shotgun (WGS) entry which is preliminary data.</text>
</comment>
<feature type="domain" description="Rhodanese" evidence="1">
    <location>
        <begin position="27"/>
        <end position="117"/>
    </location>
</feature>
<dbReference type="Proteomes" id="UP001595886">
    <property type="component" value="Unassembled WGS sequence"/>
</dbReference>
<dbReference type="SMART" id="SM00450">
    <property type="entry name" value="RHOD"/>
    <property type="match status" value="1"/>
</dbReference>
<dbReference type="Pfam" id="PF00581">
    <property type="entry name" value="Rhodanese"/>
    <property type="match status" value="1"/>
</dbReference>
<gene>
    <name evidence="2" type="primary">moeB</name>
    <name evidence="2" type="ORF">ACFO6Q_19855</name>
</gene>
<dbReference type="InterPro" id="IPR001763">
    <property type="entry name" value="Rhodanese-like_dom"/>
</dbReference>
<dbReference type="InterPro" id="IPR035985">
    <property type="entry name" value="Ubiquitin-activating_enz"/>
</dbReference>
<dbReference type="GO" id="GO:0016779">
    <property type="term" value="F:nucleotidyltransferase activity"/>
    <property type="evidence" value="ECO:0007669"/>
    <property type="project" value="UniProtKB-KW"/>
</dbReference>
<dbReference type="CDD" id="cd00757">
    <property type="entry name" value="ThiF_MoeB_HesA_family"/>
    <property type="match status" value="1"/>
</dbReference>
<organism evidence="2 3">
    <name type="scientific">Dokdonella ginsengisoli</name>
    <dbReference type="NCBI Taxonomy" id="363846"/>
    <lineage>
        <taxon>Bacteria</taxon>
        <taxon>Pseudomonadati</taxon>
        <taxon>Pseudomonadota</taxon>
        <taxon>Gammaproteobacteria</taxon>
        <taxon>Lysobacterales</taxon>
        <taxon>Rhodanobacteraceae</taxon>
        <taxon>Dokdonella</taxon>
    </lineage>
</organism>
<name>A0ABV9R0W4_9GAMM</name>
<keyword evidence="2" id="KW-0548">Nucleotidyltransferase</keyword>